<keyword evidence="2" id="KW-1185">Reference proteome</keyword>
<name>A0A0L7R7L7_9HYME</name>
<organism evidence="1 2">
    <name type="scientific">Habropoda laboriosa</name>
    <dbReference type="NCBI Taxonomy" id="597456"/>
    <lineage>
        <taxon>Eukaryota</taxon>
        <taxon>Metazoa</taxon>
        <taxon>Ecdysozoa</taxon>
        <taxon>Arthropoda</taxon>
        <taxon>Hexapoda</taxon>
        <taxon>Insecta</taxon>
        <taxon>Pterygota</taxon>
        <taxon>Neoptera</taxon>
        <taxon>Endopterygota</taxon>
        <taxon>Hymenoptera</taxon>
        <taxon>Apocrita</taxon>
        <taxon>Aculeata</taxon>
        <taxon>Apoidea</taxon>
        <taxon>Anthophila</taxon>
        <taxon>Apidae</taxon>
        <taxon>Habropoda</taxon>
    </lineage>
</organism>
<proteinExistence type="predicted"/>
<dbReference type="Proteomes" id="UP000053825">
    <property type="component" value="Unassembled WGS sequence"/>
</dbReference>
<evidence type="ECO:0000313" key="1">
    <source>
        <dbReference type="EMBL" id="KOC66833.1"/>
    </source>
</evidence>
<gene>
    <name evidence="1" type="ORF">WH47_12638</name>
</gene>
<accession>A0A0L7R7L7</accession>
<dbReference type="EMBL" id="KQ414639">
    <property type="protein sequence ID" value="KOC66833.1"/>
    <property type="molecule type" value="Genomic_DNA"/>
</dbReference>
<sequence>MVRIKDYRRDEMKTLVIPRGTSNVMTCRMFSDHTILYRGSADSPVTGVQQHYMAREVGYAADDLDRFTKPLNIEIKLSLGRAFADVNRDC</sequence>
<dbReference type="AlphaFoldDB" id="A0A0L7R7L7"/>
<protein>
    <submittedName>
        <fullName evidence="1">Uncharacterized protein</fullName>
    </submittedName>
</protein>
<evidence type="ECO:0000313" key="2">
    <source>
        <dbReference type="Proteomes" id="UP000053825"/>
    </source>
</evidence>
<reference evidence="1 2" key="1">
    <citation type="submission" date="2015-07" db="EMBL/GenBank/DDBJ databases">
        <title>The genome of Habropoda laboriosa.</title>
        <authorList>
            <person name="Pan H."/>
            <person name="Kapheim K."/>
        </authorList>
    </citation>
    <scope>NUCLEOTIDE SEQUENCE [LARGE SCALE GENOMIC DNA]</scope>
    <source>
        <strain evidence="1">0110345459</strain>
    </source>
</reference>